<dbReference type="GO" id="GO:0005634">
    <property type="term" value="C:nucleus"/>
    <property type="evidence" value="ECO:0007669"/>
    <property type="project" value="UniProtKB-SubCell"/>
</dbReference>
<accession>A0A8C7X747</accession>
<dbReference type="AlphaFoldDB" id="A0A8C7X747"/>
<dbReference type="GeneTree" id="ENSGT00940000158613"/>
<dbReference type="Proteomes" id="UP000694383">
    <property type="component" value="Unplaced"/>
</dbReference>
<comment type="subcellular location">
    <subcellularLocation>
        <location evidence="1">Nucleus</location>
    </subcellularLocation>
</comment>
<dbReference type="InterPro" id="IPR002418">
    <property type="entry name" value="Tscrpt_reg_Myc"/>
</dbReference>
<dbReference type="PANTHER" id="PTHR45851">
    <property type="entry name" value="MYC PROTO-ONCOGENE"/>
    <property type="match status" value="1"/>
</dbReference>
<evidence type="ECO:0000313" key="5">
    <source>
        <dbReference type="Ensembl" id="ENSOSIP00000009087.1"/>
    </source>
</evidence>
<name>A0A8C7X747_9TELE</name>
<proteinExistence type="predicted"/>
<sequence>MEFDCYQPYFFDDFDTEEDFYKSTAPSEDIWKKFELLPTPPMSPTRTLHLSPGDKLNWLSKVLGQDEDCEGHCLPETGELFGNLDAHIIRDCMWSSFSASKQLEKAAAVAVRPAKAQCASSPAAAQVSVTTDL</sequence>
<dbReference type="PRINTS" id="PR00044">
    <property type="entry name" value="LEUZIPPRMYC"/>
</dbReference>
<protein>
    <recommendedName>
        <fullName evidence="4">Transcription regulator Myc N-terminal domain-containing protein</fullName>
    </recommendedName>
</protein>
<reference evidence="5" key="2">
    <citation type="submission" date="2025-09" db="UniProtKB">
        <authorList>
            <consortium name="Ensembl"/>
        </authorList>
    </citation>
    <scope>IDENTIFICATION</scope>
</reference>
<keyword evidence="2" id="KW-0539">Nucleus</keyword>
<dbReference type="InterPro" id="IPR012682">
    <property type="entry name" value="Tscrpt_reg_Myc_N"/>
</dbReference>
<evidence type="ECO:0000256" key="2">
    <source>
        <dbReference type="ARBA" id="ARBA00023242"/>
    </source>
</evidence>
<evidence type="ECO:0000256" key="3">
    <source>
        <dbReference type="ARBA" id="ARBA00025872"/>
    </source>
</evidence>
<organism evidence="5 6">
    <name type="scientific">Oryzias sinensis</name>
    <name type="common">Chinese medaka</name>
    <dbReference type="NCBI Taxonomy" id="183150"/>
    <lineage>
        <taxon>Eukaryota</taxon>
        <taxon>Metazoa</taxon>
        <taxon>Chordata</taxon>
        <taxon>Craniata</taxon>
        <taxon>Vertebrata</taxon>
        <taxon>Euteleostomi</taxon>
        <taxon>Actinopterygii</taxon>
        <taxon>Neopterygii</taxon>
        <taxon>Teleostei</taxon>
        <taxon>Neoteleostei</taxon>
        <taxon>Acanthomorphata</taxon>
        <taxon>Ovalentaria</taxon>
        <taxon>Atherinomorphae</taxon>
        <taxon>Beloniformes</taxon>
        <taxon>Adrianichthyidae</taxon>
        <taxon>Oryziinae</taxon>
        <taxon>Oryzias</taxon>
    </lineage>
</organism>
<keyword evidence="6" id="KW-1185">Reference proteome</keyword>
<dbReference type="Ensembl" id="ENSOSIT00000009686.1">
    <property type="protein sequence ID" value="ENSOSIP00000009087.1"/>
    <property type="gene ID" value="ENSOSIG00000005801.1"/>
</dbReference>
<evidence type="ECO:0000259" key="4">
    <source>
        <dbReference type="Pfam" id="PF01056"/>
    </source>
</evidence>
<dbReference type="Pfam" id="PF01056">
    <property type="entry name" value="Myc_N"/>
    <property type="match status" value="1"/>
</dbReference>
<dbReference type="GO" id="GO:0003700">
    <property type="term" value="F:DNA-binding transcription factor activity"/>
    <property type="evidence" value="ECO:0007669"/>
    <property type="project" value="InterPro"/>
</dbReference>
<evidence type="ECO:0000313" key="6">
    <source>
        <dbReference type="Proteomes" id="UP000694383"/>
    </source>
</evidence>
<dbReference type="InterPro" id="IPR050433">
    <property type="entry name" value="Myc_transcription_factors"/>
</dbReference>
<feature type="domain" description="Transcription regulator Myc N-terminal" evidence="4">
    <location>
        <begin position="1"/>
        <end position="124"/>
    </location>
</feature>
<evidence type="ECO:0000256" key="1">
    <source>
        <dbReference type="ARBA" id="ARBA00004123"/>
    </source>
</evidence>
<reference evidence="5" key="1">
    <citation type="submission" date="2025-08" db="UniProtKB">
        <authorList>
            <consortium name="Ensembl"/>
        </authorList>
    </citation>
    <scope>IDENTIFICATION</scope>
</reference>
<comment type="subunit">
    <text evidence="3">Efficient DNA binding requires dimerization with another bHLH protein. Binds DNA as a heterodimer with MAX.</text>
</comment>